<proteinExistence type="predicted"/>
<keyword evidence="3" id="KW-1185">Reference proteome</keyword>
<evidence type="ECO:0000313" key="3">
    <source>
        <dbReference type="Proteomes" id="UP001221898"/>
    </source>
</evidence>
<protein>
    <submittedName>
        <fullName evidence="2">Uncharacterized protein</fullName>
    </submittedName>
</protein>
<feature type="compositionally biased region" description="Polar residues" evidence="1">
    <location>
        <begin position="266"/>
        <end position="283"/>
    </location>
</feature>
<evidence type="ECO:0000256" key="1">
    <source>
        <dbReference type="SAM" id="MobiDB-lite"/>
    </source>
</evidence>
<sequence length="406" mass="43959">MKSQEENALNSTPSKWNKRAGGSETDVPESSVEFKEKRQSQSVGNVHKASAEEDLNDCKTTLKVEDEEPLGSSGASDEGEHVMEPRTVGDRPMFSEKIHSSSILQNMSRKEVSNEDQTTNLEPKEGEDPPSAEGGTSLETEKKYRTDTTQQSTRPSPNSPQVNSTDVSPTHEAEHAHVLDLGEALLEPKHQPHTASSNIEPIQGEDHGVIQEPTAAIVLETGRESTSPLSMGPVRPTSGEQEEHRVQESESTFMDTLPVEGEAKQESSTVLDGIQGDNSNGLTMTVKVPSESPLARVGPALPGPESTEPLSAHAEMEGVSPAEPLTVPDSQLAPDQMTTVGPKVTDDPLNGENHSNNNSMKSNLSYSSLLQEYLPSPNGSPKRKLRVIVPERPKNRPQSAHNKKIR</sequence>
<accession>A0AAD7WR83</accession>
<reference evidence="2" key="1">
    <citation type="journal article" date="2023" name="Science">
        <title>Genome structures resolve the early diversification of teleost fishes.</title>
        <authorList>
            <person name="Parey E."/>
            <person name="Louis A."/>
            <person name="Montfort J."/>
            <person name="Bouchez O."/>
            <person name="Roques C."/>
            <person name="Iampietro C."/>
            <person name="Lluch J."/>
            <person name="Castinel A."/>
            <person name="Donnadieu C."/>
            <person name="Desvignes T."/>
            <person name="Floi Bucao C."/>
            <person name="Jouanno E."/>
            <person name="Wen M."/>
            <person name="Mejri S."/>
            <person name="Dirks R."/>
            <person name="Jansen H."/>
            <person name="Henkel C."/>
            <person name="Chen W.J."/>
            <person name="Zahm M."/>
            <person name="Cabau C."/>
            <person name="Klopp C."/>
            <person name="Thompson A.W."/>
            <person name="Robinson-Rechavi M."/>
            <person name="Braasch I."/>
            <person name="Lecointre G."/>
            <person name="Bobe J."/>
            <person name="Postlethwait J.H."/>
            <person name="Berthelot C."/>
            <person name="Roest Crollius H."/>
            <person name="Guiguen Y."/>
        </authorList>
    </citation>
    <scope>NUCLEOTIDE SEQUENCE</scope>
    <source>
        <strain evidence="2">NC1722</strain>
    </source>
</reference>
<dbReference type="EMBL" id="JAINUG010000044">
    <property type="protein sequence ID" value="KAJ8406302.1"/>
    <property type="molecule type" value="Genomic_DNA"/>
</dbReference>
<organism evidence="2 3">
    <name type="scientific">Aldrovandia affinis</name>
    <dbReference type="NCBI Taxonomy" id="143900"/>
    <lineage>
        <taxon>Eukaryota</taxon>
        <taxon>Metazoa</taxon>
        <taxon>Chordata</taxon>
        <taxon>Craniata</taxon>
        <taxon>Vertebrata</taxon>
        <taxon>Euteleostomi</taxon>
        <taxon>Actinopterygii</taxon>
        <taxon>Neopterygii</taxon>
        <taxon>Teleostei</taxon>
        <taxon>Notacanthiformes</taxon>
        <taxon>Halosauridae</taxon>
        <taxon>Aldrovandia</taxon>
    </lineage>
</organism>
<feature type="region of interest" description="Disordered" evidence="1">
    <location>
        <begin position="222"/>
        <end position="406"/>
    </location>
</feature>
<feature type="compositionally biased region" description="Basic and acidic residues" evidence="1">
    <location>
        <begin position="169"/>
        <end position="190"/>
    </location>
</feature>
<comment type="caution">
    <text evidence="2">The sequence shown here is derived from an EMBL/GenBank/DDBJ whole genome shotgun (WGS) entry which is preliminary data.</text>
</comment>
<dbReference type="Proteomes" id="UP001221898">
    <property type="component" value="Unassembled WGS sequence"/>
</dbReference>
<evidence type="ECO:0000313" key="2">
    <source>
        <dbReference type="EMBL" id="KAJ8406302.1"/>
    </source>
</evidence>
<name>A0AAD7WR83_9TELE</name>
<feature type="compositionally biased region" description="Basic and acidic residues" evidence="1">
    <location>
        <begin position="78"/>
        <end position="99"/>
    </location>
</feature>
<gene>
    <name evidence="2" type="ORF">AAFF_G00305330</name>
</gene>
<feature type="compositionally biased region" description="Polar residues" evidence="1">
    <location>
        <begin position="147"/>
        <end position="168"/>
    </location>
</feature>
<feature type="compositionally biased region" description="Polar residues" evidence="1">
    <location>
        <begin position="1"/>
        <end position="15"/>
    </location>
</feature>
<feature type="compositionally biased region" description="Polar residues" evidence="1">
    <location>
        <begin position="352"/>
        <end position="370"/>
    </location>
</feature>
<feature type="region of interest" description="Disordered" evidence="1">
    <location>
        <begin position="1"/>
        <end position="206"/>
    </location>
</feature>
<dbReference type="AlphaFoldDB" id="A0AAD7WR83"/>